<feature type="compositionally biased region" description="Acidic residues" evidence="1">
    <location>
        <begin position="19"/>
        <end position="30"/>
    </location>
</feature>
<keyword evidence="3" id="KW-1185">Reference proteome</keyword>
<gene>
    <name evidence="2" type="ORF">AVEN_242010_1</name>
</gene>
<protein>
    <submittedName>
        <fullName evidence="2">Uncharacterized protein</fullName>
    </submittedName>
</protein>
<feature type="compositionally biased region" description="Basic and acidic residues" evidence="1">
    <location>
        <begin position="1"/>
        <end position="18"/>
    </location>
</feature>
<comment type="caution">
    <text evidence="2">The sequence shown here is derived from an EMBL/GenBank/DDBJ whole genome shotgun (WGS) entry which is preliminary data.</text>
</comment>
<feature type="region of interest" description="Disordered" evidence="1">
    <location>
        <begin position="1"/>
        <end position="86"/>
    </location>
</feature>
<dbReference type="EMBL" id="BGPR01000544">
    <property type="protein sequence ID" value="GBM25744.1"/>
    <property type="molecule type" value="Genomic_DNA"/>
</dbReference>
<accession>A0A4Y2ED24</accession>
<feature type="compositionally biased region" description="Pro residues" evidence="1">
    <location>
        <begin position="45"/>
        <end position="54"/>
    </location>
</feature>
<sequence>MEDQKTNHDQHHGVRNLDELDPESEPEDNFDVTRYQQSPADGDPGCPPLMPSPQSPKTYFKRASSCTKASPDPEVVGVKALNTSHK</sequence>
<dbReference type="Proteomes" id="UP000499080">
    <property type="component" value="Unassembled WGS sequence"/>
</dbReference>
<dbReference type="AlphaFoldDB" id="A0A4Y2ED24"/>
<evidence type="ECO:0000256" key="1">
    <source>
        <dbReference type="SAM" id="MobiDB-lite"/>
    </source>
</evidence>
<reference evidence="2 3" key="1">
    <citation type="journal article" date="2019" name="Sci. Rep.">
        <title>Orb-weaving spider Araneus ventricosus genome elucidates the spidroin gene catalogue.</title>
        <authorList>
            <person name="Kono N."/>
            <person name="Nakamura H."/>
            <person name="Ohtoshi R."/>
            <person name="Moran D.A.P."/>
            <person name="Shinohara A."/>
            <person name="Yoshida Y."/>
            <person name="Fujiwara M."/>
            <person name="Mori M."/>
            <person name="Tomita M."/>
            <person name="Arakawa K."/>
        </authorList>
    </citation>
    <scope>NUCLEOTIDE SEQUENCE [LARGE SCALE GENOMIC DNA]</scope>
</reference>
<proteinExistence type="predicted"/>
<evidence type="ECO:0000313" key="2">
    <source>
        <dbReference type="EMBL" id="GBM25744.1"/>
    </source>
</evidence>
<name>A0A4Y2ED24_ARAVE</name>
<organism evidence="2 3">
    <name type="scientific">Araneus ventricosus</name>
    <name type="common">Orbweaver spider</name>
    <name type="synonym">Epeira ventricosa</name>
    <dbReference type="NCBI Taxonomy" id="182803"/>
    <lineage>
        <taxon>Eukaryota</taxon>
        <taxon>Metazoa</taxon>
        <taxon>Ecdysozoa</taxon>
        <taxon>Arthropoda</taxon>
        <taxon>Chelicerata</taxon>
        <taxon>Arachnida</taxon>
        <taxon>Araneae</taxon>
        <taxon>Araneomorphae</taxon>
        <taxon>Entelegynae</taxon>
        <taxon>Araneoidea</taxon>
        <taxon>Araneidae</taxon>
        <taxon>Araneus</taxon>
    </lineage>
</organism>
<evidence type="ECO:0000313" key="3">
    <source>
        <dbReference type="Proteomes" id="UP000499080"/>
    </source>
</evidence>